<dbReference type="RefSeq" id="WP_036139560.1">
    <property type="nucleotide sequence ID" value="NZ_AVPU01000033.1"/>
</dbReference>
<keyword evidence="1" id="KW-0472">Membrane</keyword>
<keyword evidence="1" id="KW-1133">Transmembrane helix</keyword>
<protein>
    <submittedName>
        <fullName evidence="2">Uncharacterized protein</fullName>
    </submittedName>
</protein>
<dbReference type="OrthoDB" id="9813621at2"/>
<dbReference type="EMBL" id="AVPU01000033">
    <property type="protein sequence ID" value="KGM53307.1"/>
    <property type="molecule type" value="Genomic_DNA"/>
</dbReference>
<reference evidence="2 3" key="1">
    <citation type="submission" date="2013-08" db="EMBL/GenBank/DDBJ databases">
        <title>Genome sequencing of Lysobacter.</title>
        <authorList>
            <person name="Zhang S."/>
            <person name="Wang G."/>
        </authorList>
    </citation>
    <scope>NUCLEOTIDE SEQUENCE [LARGE SCALE GENOMIC DNA]</scope>
    <source>
        <strain evidence="2 3">GH1-9</strain>
    </source>
</reference>
<evidence type="ECO:0000313" key="3">
    <source>
        <dbReference type="Proteomes" id="UP000029998"/>
    </source>
</evidence>
<keyword evidence="1" id="KW-0812">Transmembrane</keyword>
<gene>
    <name evidence="2" type="ORF">N800_07895</name>
</gene>
<name>A0A0A0EVY3_9GAMM</name>
<evidence type="ECO:0000313" key="2">
    <source>
        <dbReference type="EMBL" id="KGM53307.1"/>
    </source>
</evidence>
<sequence>MTTHLIIDRSPIWRRIHWVVWGGGATLLLMPLVAMQFITEVDWTSSDFAAMGREQVNSG</sequence>
<organism evidence="2 3">
    <name type="scientific">Lysobacter daejeonensis GH1-9</name>
    <dbReference type="NCBI Taxonomy" id="1385517"/>
    <lineage>
        <taxon>Bacteria</taxon>
        <taxon>Pseudomonadati</taxon>
        <taxon>Pseudomonadota</taxon>
        <taxon>Gammaproteobacteria</taxon>
        <taxon>Lysobacterales</taxon>
        <taxon>Lysobacteraceae</taxon>
        <taxon>Aerolutibacter</taxon>
    </lineage>
</organism>
<evidence type="ECO:0000256" key="1">
    <source>
        <dbReference type="SAM" id="Phobius"/>
    </source>
</evidence>
<keyword evidence="3" id="KW-1185">Reference proteome</keyword>
<proteinExistence type="predicted"/>
<dbReference type="Proteomes" id="UP000029998">
    <property type="component" value="Unassembled WGS sequence"/>
</dbReference>
<accession>A0A0A0EVY3</accession>
<feature type="transmembrane region" description="Helical" evidence="1">
    <location>
        <begin position="18"/>
        <end position="38"/>
    </location>
</feature>
<comment type="caution">
    <text evidence="2">The sequence shown here is derived from an EMBL/GenBank/DDBJ whole genome shotgun (WGS) entry which is preliminary data.</text>
</comment>
<dbReference type="AlphaFoldDB" id="A0A0A0EVY3"/>